<reference evidence="2 3" key="1">
    <citation type="submission" date="2016-10" db="EMBL/GenBank/DDBJ databases">
        <authorList>
            <person name="de Groot N.N."/>
        </authorList>
    </citation>
    <scope>NUCLEOTIDE SEQUENCE [LARGE SCALE GENOMIC DNA]</scope>
    <source>
        <strain>GEY</strain>
        <strain evidence="3">DSM 9560</strain>
    </source>
</reference>
<evidence type="ECO:0000259" key="1">
    <source>
        <dbReference type="PROSITE" id="PS50990"/>
    </source>
</evidence>
<protein>
    <submittedName>
        <fullName evidence="2">Peptidase C39 family protein</fullName>
    </submittedName>
</protein>
<dbReference type="AlphaFoldDB" id="A0A1I2JYL0"/>
<evidence type="ECO:0000313" key="3">
    <source>
        <dbReference type="Proteomes" id="UP000199513"/>
    </source>
</evidence>
<dbReference type="EMBL" id="FONY01000072">
    <property type="protein sequence ID" value="SFF59279.1"/>
    <property type="molecule type" value="Genomic_DNA"/>
</dbReference>
<dbReference type="OrthoDB" id="1100563at2"/>
<dbReference type="Pfam" id="PF03412">
    <property type="entry name" value="Peptidase_C39"/>
    <property type="match status" value="1"/>
</dbReference>
<dbReference type="GO" id="GO:0005524">
    <property type="term" value="F:ATP binding"/>
    <property type="evidence" value="ECO:0007669"/>
    <property type="project" value="InterPro"/>
</dbReference>
<name>A0A1I2JYL0_9BACT</name>
<gene>
    <name evidence="2" type="ORF">SAMN04488541_107210</name>
</gene>
<dbReference type="PROSITE" id="PS50990">
    <property type="entry name" value="PEPTIDASE_C39"/>
    <property type="match status" value="1"/>
</dbReference>
<dbReference type="GO" id="GO:0006508">
    <property type="term" value="P:proteolysis"/>
    <property type="evidence" value="ECO:0007669"/>
    <property type="project" value="InterPro"/>
</dbReference>
<dbReference type="Gene3D" id="3.90.70.10">
    <property type="entry name" value="Cysteine proteinases"/>
    <property type="match status" value="1"/>
</dbReference>
<dbReference type="InterPro" id="IPR005074">
    <property type="entry name" value="Peptidase_C39"/>
</dbReference>
<dbReference type="GO" id="GO:0016020">
    <property type="term" value="C:membrane"/>
    <property type="evidence" value="ECO:0007669"/>
    <property type="project" value="InterPro"/>
</dbReference>
<dbReference type="STRING" id="1003.SAMN04488541_107210"/>
<organism evidence="2 3">
    <name type="scientific">Thermoflexibacter ruber</name>
    <dbReference type="NCBI Taxonomy" id="1003"/>
    <lineage>
        <taxon>Bacteria</taxon>
        <taxon>Pseudomonadati</taxon>
        <taxon>Bacteroidota</taxon>
        <taxon>Cytophagia</taxon>
        <taxon>Cytophagales</taxon>
        <taxon>Thermoflexibacteraceae</taxon>
        <taxon>Thermoflexibacter</taxon>
    </lineage>
</organism>
<keyword evidence="3" id="KW-1185">Reference proteome</keyword>
<proteinExistence type="predicted"/>
<accession>A0A1I2JYL0</accession>
<evidence type="ECO:0000313" key="2">
    <source>
        <dbReference type="EMBL" id="SFF59279.1"/>
    </source>
</evidence>
<sequence>MLLTQEENAVFSLYALVKAIKGKVTKKTLKETLLHQPEYPSLFALSNALETLKIENVALSMPVEQLAEVPTPFLVFLKIDGGSYGLVQKVSHDSIEWLHDKKGLQRESLIDFAKTYKGTILVAEANEQSGKATTQKIGKKKIRLLWLLIPSVHLVPKLMQR</sequence>
<dbReference type="Proteomes" id="UP000199513">
    <property type="component" value="Unassembled WGS sequence"/>
</dbReference>
<feature type="domain" description="Peptidase C39" evidence="1">
    <location>
        <begin position="5"/>
        <end position="123"/>
    </location>
</feature>
<dbReference type="RefSeq" id="WP_091549477.1">
    <property type="nucleotide sequence ID" value="NZ_FONY01000072.1"/>
</dbReference>
<dbReference type="GO" id="GO:0008233">
    <property type="term" value="F:peptidase activity"/>
    <property type="evidence" value="ECO:0007669"/>
    <property type="project" value="InterPro"/>
</dbReference>